<evidence type="ECO:0000256" key="5">
    <source>
        <dbReference type="ARBA" id="ARBA00023002"/>
    </source>
</evidence>
<dbReference type="PRINTS" id="PR00370">
    <property type="entry name" value="FMOXYGENASE"/>
</dbReference>
<evidence type="ECO:0000256" key="3">
    <source>
        <dbReference type="ARBA" id="ARBA00022827"/>
    </source>
</evidence>
<dbReference type="GO" id="GO:0050660">
    <property type="term" value="F:flavin adenine dinucleotide binding"/>
    <property type="evidence" value="ECO:0007669"/>
    <property type="project" value="InterPro"/>
</dbReference>
<dbReference type="AlphaFoldDB" id="A0A1I3Y913"/>
<keyword evidence="7" id="KW-1185">Reference proteome</keyword>
<gene>
    <name evidence="6" type="ORF">SAMN05216302_100370</name>
</gene>
<keyword evidence="5" id="KW-0560">Oxidoreductase</keyword>
<keyword evidence="6" id="KW-0503">Monooxygenase</keyword>
<dbReference type="InterPro" id="IPR020946">
    <property type="entry name" value="Flavin_mOase-like"/>
</dbReference>
<dbReference type="PANTHER" id="PTHR23023">
    <property type="entry name" value="DIMETHYLANILINE MONOOXYGENASE"/>
    <property type="match status" value="1"/>
</dbReference>
<evidence type="ECO:0000313" key="7">
    <source>
        <dbReference type="Proteomes" id="UP000199533"/>
    </source>
</evidence>
<organism evidence="6 7">
    <name type="scientific">Nitrosomonas aestuarii</name>
    <dbReference type="NCBI Taxonomy" id="52441"/>
    <lineage>
        <taxon>Bacteria</taxon>
        <taxon>Pseudomonadati</taxon>
        <taxon>Pseudomonadota</taxon>
        <taxon>Betaproteobacteria</taxon>
        <taxon>Nitrosomonadales</taxon>
        <taxon>Nitrosomonadaceae</taxon>
        <taxon>Nitrosomonas</taxon>
    </lineage>
</organism>
<name>A0A1I3Y913_9PROT</name>
<keyword evidence="4" id="KW-0521">NADP</keyword>
<protein>
    <submittedName>
        <fullName evidence="6">Flavin-binding monooxygenase-like</fullName>
    </submittedName>
</protein>
<proteinExistence type="inferred from homology"/>
<dbReference type="Pfam" id="PF00743">
    <property type="entry name" value="FMO-like"/>
    <property type="match status" value="1"/>
</dbReference>
<dbReference type="STRING" id="52441.SAMN05216302_100370"/>
<comment type="similarity">
    <text evidence="1">Belongs to the FMO family.</text>
</comment>
<evidence type="ECO:0000256" key="2">
    <source>
        <dbReference type="ARBA" id="ARBA00022630"/>
    </source>
</evidence>
<dbReference type="InterPro" id="IPR050346">
    <property type="entry name" value="FMO-like"/>
</dbReference>
<sequence>MSNTPMKQTVAVIGAGSSGLAAARHFLSHGFKVHVFEREDDLGGNWNYGKPCSRVYRSTHTISSKPGTEYPDFPMPRDFPDYPHHSQILAYLQAYAEQFNLLEHIHFTTGVARVEPVTEGDARTRWSVTLENGRTASFDWLIIANGHNWCPKFPEYPGEFSGHILHSAEYRTPDIFTDRRVLIVGGGNSGCDIAVEAAQFCDRAWHSTRRAYWYMPKYILGRPADQVGDQLLAFGLPLWFRRLAATVIHRLLVGRPEQTGLPHPDHRFFETHPVINSLLPYYVGQGDITPKPDILRFEGSTVHFVDQSSIELDIIVFATGYLIRFPFIDTRHLNFQEGRPQLYLNVFHPDYDSLFVAGLIQPDSGQFGLVHWQMLAAARFAAAVRDGHHSAEALRQQKSDPHHDLGSGIRYKASTRHYLEVEHWRYRRLLKNWVRRFSQ</sequence>
<dbReference type="RefSeq" id="WP_090697019.1">
    <property type="nucleotide sequence ID" value="NZ_FOSP01000003.1"/>
</dbReference>
<dbReference type="EMBL" id="FOSP01000003">
    <property type="protein sequence ID" value="SFK27889.1"/>
    <property type="molecule type" value="Genomic_DNA"/>
</dbReference>
<dbReference type="PIRSF" id="PIRSF000332">
    <property type="entry name" value="FMO"/>
    <property type="match status" value="1"/>
</dbReference>
<dbReference type="GO" id="GO:0050661">
    <property type="term" value="F:NADP binding"/>
    <property type="evidence" value="ECO:0007669"/>
    <property type="project" value="InterPro"/>
</dbReference>
<keyword evidence="2" id="KW-0285">Flavoprotein</keyword>
<dbReference type="InterPro" id="IPR000960">
    <property type="entry name" value="Flavin_mOase"/>
</dbReference>
<accession>A0A1I3Y913</accession>
<dbReference type="InterPro" id="IPR036188">
    <property type="entry name" value="FAD/NAD-bd_sf"/>
</dbReference>
<evidence type="ECO:0000256" key="1">
    <source>
        <dbReference type="ARBA" id="ARBA00009183"/>
    </source>
</evidence>
<dbReference type="SUPFAM" id="SSF51905">
    <property type="entry name" value="FAD/NAD(P)-binding domain"/>
    <property type="match status" value="2"/>
</dbReference>
<dbReference type="Proteomes" id="UP000199533">
    <property type="component" value="Unassembled WGS sequence"/>
</dbReference>
<keyword evidence="3" id="KW-0274">FAD</keyword>
<dbReference type="Gene3D" id="3.50.50.60">
    <property type="entry name" value="FAD/NAD(P)-binding domain"/>
    <property type="match status" value="1"/>
</dbReference>
<evidence type="ECO:0000256" key="4">
    <source>
        <dbReference type="ARBA" id="ARBA00022857"/>
    </source>
</evidence>
<dbReference type="OrthoDB" id="9790219at2"/>
<reference evidence="7" key="1">
    <citation type="submission" date="2016-10" db="EMBL/GenBank/DDBJ databases">
        <authorList>
            <person name="Varghese N."/>
            <person name="Submissions S."/>
        </authorList>
    </citation>
    <scope>NUCLEOTIDE SEQUENCE [LARGE SCALE GENOMIC DNA]</scope>
    <source>
        <strain evidence="7">Nm69</strain>
    </source>
</reference>
<dbReference type="GO" id="GO:0004499">
    <property type="term" value="F:N,N-dimethylaniline monooxygenase activity"/>
    <property type="evidence" value="ECO:0007669"/>
    <property type="project" value="InterPro"/>
</dbReference>
<evidence type="ECO:0000313" key="6">
    <source>
        <dbReference type="EMBL" id="SFK27889.1"/>
    </source>
</evidence>